<dbReference type="Proteomes" id="UP000002497">
    <property type="component" value="Unassembled WGS sequence"/>
</dbReference>
<reference evidence="2" key="1">
    <citation type="journal article" date="2010" name="Genome Res.">
        <title>Population genomic sequencing of Coccidioides fungi reveals recent hybridization and transposon control.</title>
        <authorList>
            <person name="Neafsey D.E."/>
            <person name="Barker B.M."/>
            <person name="Sharpton T.J."/>
            <person name="Stajich J.E."/>
            <person name="Park D.J."/>
            <person name="Whiston E."/>
            <person name="Hung C.-Y."/>
            <person name="McMahan C."/>
            <person name="White J."/>
            <person name="Sykes S."/>
            <person name="Heiman D."/>
            <person name="Young S."/>
            <person name="Zeng Q."/>
            <person name="Abouelleil A."/>
            <person name="Aftuck L."/>
            <person name="Bessette D."/>
            <person name="Brown A."/>
            <person name="FitzGerald M."/>
            <person name="Lui A."/>
            <person name="Macdonald J.P."/>
            <person name="Priest M."/>
            <person name="Orbach M.J."/>
            <person name="Galgiani J.N."/>
            <person name="Kirkland T.N."/>
            <person name="Cole G.T."/>
            <person name="Birren B.W."/>
            <person name="Henn M.R."/>
            <person name="Taylor J.W."/>
            <person name="Rounsley S.D."/>
        </authorList>
    </citation>
    <scope>NUCLEOTIDE SEQUENCE [LARGE SCALE GENOMIC DNA]</scope>
    <source>
        <strain evidence="2">RMSCC 757 / Silveira</strain>
    </source>
</reference>
<dbReference type="EMBL" id="GL636492">
    <property type="protein sequence ID" value="EFW18261.1"/>
    <property type="molecule type" value="Genomic_DNA"/>
</dbReference>
<dbReference type="HOGENOM" id="CLU_2670902_0_0_1"/>
<evidence type="ECO:0000313" key="1">
    <source>
        <dbReference type="EMBL" id="EFW18261.1"/>
    </source>
</evidence>
<keyword evidence="2" id="KW-1185">Reference proteome</keyword>
<organism evidence="2">
    <name type="scientific">Coccidioides posadasii (strain RMSCC 757 / Silveira)</name>
    <name type="common">Valley fever fungus</name>
    <dbReference type="NCBI Taxonomy" id="443226"/>
    <lineage>
        <taxon>Eukaryota</taxon>
        <taxon>Fungi</taxon>
        <taxon>Dikarya</taxon>
        <taxon>Ascomycota</taxon>
        <taxon>Pezizomycotina</taxon>
        <taxon>Eurotiomycetes</taxon>
        <taxon>Eurotiomycetidae</taxon>
        <taxon>Onygenales</taxon>
        <taxon>Onygenaceae</taxon>
        <taxon>Coccidioides</taxon>
    </lineage>
</organism>
<protein>
    <submittedName>
        <fullName evidence="1">Predicted protein</fullName>
    </submittedName>
</protein>
<dbReference type="VEuPathDB" id="FungiDB:CPSG_04947"/>
<gene>
    <name evidence="1" type="ORF">CPSG_04947</name>
</gene>
<dbReference type="AlphaFoldDB" id="E9D5R7"/>
<proteinExistence type="predicted"/>
<evidence type="ECO:0000313" key="2">
    <source>
        <dbReference type="Proteomes" id="UP000002497"/>
    </source>
</evidence>
<accession>E9D5R7</accession>
<sequence length="75" mass="8209">MWGSRTTCWPILHDLSSSRQKARTMQNSVLTSLGDGESIDIIDLKNTVDIILASRGLDLRDGGASYPADRCWGSV</sequence>
<reference evidence="2" key="2">
    <citation type="submission" date="2010-03" db="EMBL/GenBank/DDBJ databases">
        <title>The genome sequence of Coccidioides posadasii strain Silveira.</title>
        <authorList>
            <consortium name="The Broad Institute Genome Sequencing Center for Infectious Disease"/>
            <person name="Neafsey D."/>
            <person name="Orbach M."/>
            <person name="Henn M.R."/>
            <person name="Cole G.T."/>
            <person name="Galgiani J."/>
            <person name="Gardner M.J."/>
            <person name="Kirkland T.N."/>
            <person name="Taylor J.W."/>
            <person name="Young S.K."/>
            <person name="Zeng Q."/>
            <person name="Koehrsen M."/>
            <person name="Alvarado L."/>
            <person name="Berlin A."/>
            <person name="Borenstein D."/>
            <person name="Chapman S.B."/>
            <person name="Chen Z."/>
            <person name="Engels R."/>
            <person name="Freedman E."/>
            <person name="Gellesch M."/>
            <person name="Goldberg J."/>
            <person name="Griggs A."/>
            <person name="Gujja S."/>
            <person name="Heilman E."/>
            <person name="Heiman D."/>
            <person name="Howarth C."/>
            <person name="Jen D."/>
            <person name="Larson L."/>
            <person name="Mehta T."/>
            <person name="Neiman D."/>
            <person name="Park D."/>
            <person name="Pearson M."/>
            <person name="Richards J."/>
            <person name="Roberts A."/>
            <person name="Saif S."/>
            <person name="Shea T."/>
            <person name="Shenoy N."/>
            <person name="Sisk P."/>
            <person name="Stolte C."/>
            <person name="Sykes S."/>
            <person name="Walk T."/>
            <person name="White J."/>
            <person name="Yandava C."/>
            <person name="Haas B."/>
            <person name="Nusbaum C."/>
            <person name="Birren B."/>
        </authorList>
    </citation>
    <scope>NUCLEOTIDE SEQUENCE [LARGE SCALE GENOMIC DNA]</scope>
    <source>
        <strain evidence="2">RMSCC 757 / Silveira</strain>
    </source>
</reference>
<name>E9D5R7_COCPS</name>